<keyword evidence="3" id="KW-1185">Reference proteome</keyword>
<name>A0A4P7W198_9BACT</name>
<dbReference type="RefSeq" id="WP_136414452.1">
    <property type="nucleotide sequence ID" value="NZ_CP039396.1"/>
</dbReference>
<dbReference type="Pfam" id="PF16115">
    <property type="entry name" value="DUF4831"/>
    <property type="match status" value="1"/>
</dbReference>
<protein>
    <submittedName>
        <fullName evidence="2">DUF4831 family protein</fullName>
    </submittedName>
</protein>
<organism evidence="2 3">
    <name type="scientific">Duncaniella dubosii</name>
    <dbReference type="NCBI Taxonomy" id="2518971"/>
    <lineage>
        <taxon>Bacteria</taxon>
        <taxon>Pseudomonadati</taxon>
        <taxon>Bacteroidota</taxon>
        <taxon>Bacteroidia</taxon>
        <taxon>Bacteroidales</taxon>
        <taxon>Muribaculaceae</taxon>
        <taxon>Duncaniella</taxon>
    </lineage>
</organism>
<feature type="chain" id="PRO_5020829285" evidence="1">
    <location>
        <begin position="21"/>
        <end position="362"/>
    </location>
</feature>
<feature type="signal peptide" evidence="1">
    <location>
        <begin position="1"/>
        <end position="20"/>
    </location>
</feature>
<dbReference type="AlphaFoldDB" id="A0A4P7W198"/>
<reference evidence="3" key="1">
    <citation type="submission" date="2019-02" db="EMBL/GenBank/DDBJ databases">
        <title>Isolation and identification of novel species under the genus Muribaculum.</title>
        <authorList>
            <person name="Miyake S."/>
            <person name="Ding Y."/>
            <person name="Low A."/>
            <person name="Soh M."/>
            <person name="Seedorf H."/>
        </authorList>
    </citation>
    <scope>NUCLEOTIDE SEQUENCE [LARGE SCALE GENOMIC DNA]</scope>
    <source>
        <strain evidence="3">H5</strain>
    </source>
</reference>
<evidence type="ECO:0000313" key="3">
    <source>
        <dbReference type="Proteomes" id="UP000297149"/>
    </source>
</evidence>
<dbReference type="KEGG" id="ddb:E7747_04805"/>
<sequence>MRKLLSILLLGALAALPSTAQTSSKLTATKASEYGLMYTLPLTAFEVTIAVEKTVNTPGEFYQYARKYLNTEPIMQQSTSWRITEAVINPVAIANEEARYLATFKGGNGTFMMVSDSNFPLSINDETYEAAVELTPLPKAVAPAPTVLQKPIAQQAVTPEMIQSRSSAKKAELAADKIYELRTNRNEIISGQADAMPSDGAAMKLALDQLAGQEEALTAMFLGTVQKSVEVRTYMVYVPEEGEQGRMVVARLSAAEGLVDATDLSGDPIYIEITPVTRGELPVNDKGVAKTFPKGGVAYRIPGAAWVSLSFDDKTLVEKEFDVAQYGVVFGLDPSLFTHKRQPAYLHFNPLTGAVRELGTNN</sequence>
<evidence type="ECO:0000313" key="2">
    <source>
        <dbReference type="EMBL" id="QCD41661.1"/>
    </source>
</evidence>
<dbReference type="Proteomes" id="UP000297149">
    <property type="component" value="Chromosome"/>
</dbReference>
<evidence type="ECO:0000256" key="1">
    <source>
        <dbReference type="SAM" id="SignalP"/>
    </source>
</evidence>
<accession>A0A4P7W198</accession>
<proteinExistence type="predicted"/>
<gene>
    <name evidence="2" type="ORF">E7747_04805</name>
</gene>
<keyword evidence="1" id="KW-0732">Signal</keyword>
<dbReference type="EMBL" id="CP039396">
    <property type="protein sequence ID" value="QCD41661.1"/>
    <property type="molecule type" value="Genomic_DNA"/>
</dbReference>
<dbReference type="InterPro" id="IPR032265">
    <property type="entry name" value="DUF4831"/>
</dbReference>